<dbReference type="PANTHER" id="PTHR33406:SF12">
    <property type="entry name" value="BLR2997 PROTEIN"/>
    <property type="match status" value="1"/>
</dbReference>
<feature type="transmembrane region" description="Helical" evidence="6">
    <location>
        <begin position="323"/>
        <end position="342"/>
    </location>
</feature>
<dbReference type="Pfam" id="PF03176">
    <property type="entry name" value="MMPL"/>
    <property type="match status" value="2"/>
</dbReference>
<keyword evidence="9" id="KW-1185">Reference proteome</keyword>
<gene>
    <name evidence="8" type="ORF">ABT58_03145</name>
</gene>
<name>A0A0J1GS83_9GAMM</name>
<dbReference type="AlphaFoldDB" id="A0A0J1GS83"/>
<sequence>MEPVMKLKIPDIPVDYPKTVLLFTLLAIILATLGMKNLYFRGDYQIFFDDTNPQLQAFQEIEATFNKTDTISIVIAPENGSVFTPEYLTLIRDITEAAWQTPYSSRVDSIANYQHTAAQGDDLLVEDLLFDAHPLTLERIAYVQSVATQAPRLKNLLVSERGHVAVVNITLQLPAGDQTALVAEIHQHVKNLTESYHTAHPEVVFHLGGIIALNYAFAEAAMADGNTLVPLMFVAVLVILGVMLRSVNGVIATLTVIIATVLATLGLLGWAGKFLNNGTVNVPTLIMTLAVADCVHVITLVLQSMRRGMTKAEAITHSLRTNFVALLITSLTTAVGFLMMNASDSPVLRDMGNLSAVGVVIAFLLAISLLPAMLALLPLRVKVQPEAAEQTGFTRFGWLADWVIARYRMILSVTVVLVSACAVLLTQNSVNDDSVEYFDQSYAFRQAADFMEDNISGLTNISIVVKSGKSQGINDPAFMQMLGAFSDWLRAQPETDHVTTLSDTFLRLNKNMHGDDPAYYRLPDDQSLAAQYLLLYEMSLPYGLDLNNEINIDKSSVKLLLTTENLGSKEMVALEQRIYQWFDDYRVEHNVPHYSVLASSPNLMFSHIGEVNMTSMLQTLPVTLVFISLLLIGALRSWHLGAISLIPNLVPAVIGFGLWAVISGEINLGLSVVVTLTLGIVVDDCVHFLTKYQHARRQGKDVEAGIRYAFSTVGKALWVTTVVLVCGFGVLALSSFRLNADLGLLSALVISIALVVDFIVLPAVLLMFDRQQYASDGPDLSRVANTGVSSRSLNTASATSTTLKQG</sequence>
<dbReference type="Gene3D" id="1.20.1640.10">
    <property type="entry name" value="Multidrug efflux transporter AcrB transmembrane domain"/>
    <property type="match status" value="2"/>
</dbReference>
<feature type="transmembrane region" description="Helical" evidence="6">
    <location>
        <begin position="668"/>
        <end position="690"/>
    </location>
</feature>
<dbReference type="SUPFAM" id="SSF82866">
    <property type="entry name" value="Multidrug efflux transporter AcrB transmembrane domain"/>
    <property type="match status" value="2"/>
</dbReference>
<keyword evidence="5 6" id="KW-0472">Membrane</keyword>
<feature type="transmembrane region" description="Helical" evidence="6">
    <location>
        <begin position="616"/>
        <end position="635"/>
    </location>
</feature>
<comment type="caution">
    <text evidence="8">The sequence shown here is derived from an EMBL/GenBank/DDBJ whole genome shotgun (WGS) entry which is preliminary data.</text>
</comment>
<feature type="transmembrane region" description="Helical" evidence="6">
    <location>
        <begin position="251"/>
        <end position="272"/>
    </location>
</feature>
<dbReference type="EMBL" id="LDOV01000006">
    <property type="protein sequence ID" value="KLV02516.1"/>
    <property type="molecule type" value="Genomic_DNA"/>
</dbReference>
<dbReference type="Proteomes" id="UP000036426">
    <property type="component" value="Unassembled WGS sequence"/>
</dbReference>
<dbReference type="InterPro" id="IPR004869">
    <property type="entry name" value="MMPL_dom"/>
</dbReference>
<feature type="transmembrane region" description="Helical" evidence="6">
    <location>
        <begin position="354"/>
        <end position="377"/>
    </location>
</feature>
<evidence type="ECO:0000256" key="4">
    <source>
        <dbReference type="ARBA" id="ARBA00022989"/>
    </source>
</evidence>
<feature type="transmembrane region" description="Helical" evidence="6">
    <location>
        <begin position="203"/>
        <end position="222"/>
    </location>
</feature>
<feature type="transmembrane region" description="Helical" evidence="6">
    <location>
        <begin position="642"/>
        <end position="662"/>
    </location>
</feature>
<evidence type="ECO:0000313" key="9">
    <source>
        <dbReference type="Proteomes" id="UP000036426"/>
    </source>
</evidence>
<evidence type="ECO:0000256" key="1">
    <source>
        <dbReference type="ARBA" id="ARBA00004651"/>
    </source>
</evidence>
<feature type="transmembrane region" description="Helical" evidence="6">
    <location>
        <begin position="405"/>
        <end position="425"/>
    </location>
</feature>
<evidence type="ECO:0000256" key="2">
    <source>
        <dbReference type="ARBA" id="ARBA00022475"/>
    </source>
</evidence>
<evidence type="ECO:0000259" key="7">
    <source>
        <dbReference type="PROSITE" id="PS50156"/>
    </source>
</evidence>
<organism evidence="8 9">
    <name type="scientific">Photobacterium aphoticum</name>
    <dbReference type="NCBI Taxonomy" id="754436"/>
    <lineage>
        <taxon>Bacteria</taxon>
        <taxon>Pseudomonadati</taxon>
        <taxon>Pseudomonadota</taxon>
        <taxon>Gammaproteobacteria</taxon>
        <taxon>Vibrionales</taxon>
        <taxon>Vibrionaceae</taxon>
        <taxon>Photobacterium</taxon>
    </lineage>
</organism>
<dbReference type="OrthoDB" id="9803781at2"/>
<feature type="domain" description="SSD" evidence="7">
    <location>
        <begin position="251"/>
        <end position="376"/>
    </location>
</feature>
<proteinExistence type="predicted"/>
<dbReference type="PATRIC" id="fig|754436.4.peg.665"/>
<keyword evidence="4 6" id="KW-1133">Transmembrane helix</keyword>
<dbReference type="GO" id="GO:0005886">
    <property type="term" value="C:plasma membrane"/>
    <property type="evidence" value="ECO:0007669"/>
    <property type="project" value="UniProtKB-SubCell"/>
</dbReference>
<feature type="transmembrane region" description="Helical" evidence="6">
    <location>
        <begin position="716"/>
        <end position="736"/>
    </location>
</feature>
<evidence type="ECO:0000256" key="6">
    <source>
        <dbReference type="SAM" id="Phobius"/>
    </source>
</evidence>
<evidence type="ECO:0000256" key="5">
    <source>
        <dbReference type="ARBA" id="ARBA00023136"/>
    </source>
</evidence>
<protein>
    <submittedName>
        <fullName evidence="8">RND transporter</fullName>
    </submittedName>
</protein>
<keyword evidence="3 6" id="KW-0812">Transmembrane</keyword>
<accession>A0A0J1GS83</accession>
<feature type="transmembrane region" description="Helical" evidence="6">
    <location>
        <begin position="20"/>
        <end position="39"/>
    </location>
</feature>
<dbReference type="InterPro" id="IPR050545">
    <property type="entry name" value="Mycobact_MmpL"/>
</dbReference>
<dbReference type="PANTHER" id="PTHR33406">
    <property type="entry name" value="MEMBRANE PROTEIN MJ1562-RELATED"/>
    <property type="match status" value="1"/>
</dbReference>
<evidence type="ECO:0000256" key="3">
    <source>
        <dbReference type="ARBA" id="ARBA00022692"/>
    </source>
</evidence>
<reference evidence="8 9" key="1">
    <citation type="submission" date="2015-05" db="EMBL/GenBank/DDBJ databases">
        <title>Photobacterium galathea sp. nov.</title>
        <authorList>
            <person name="Machado H."/>
            <person name="Gram L."/>
        </authorList>
    </citation>
    <scope>NUCLEOTIDE SEQUENCE [LARGE SCALE GENOMIC DNA]</scope>
    <source>
        <strain evidence="8 9">DSM 25995</strain>
    </source>
</reference>
<feature type="domain" description="SSD" evidence="7">
    <location>
        <begin position="640"/>
        <end position="767"/>
    </location>
</feature>
<comment type="subcellular location">
    <subcellularLocation>
        <location evidence="1">Cell membrane</location>
        <topology evidence="1">Multi-pass membrane protein</topology>
    </subcellularLocation>
</comment>
<feature type="transmembrane region" description="Helical" evidence="6">
    <location>
        <begin position="284"/>
        <end position="302"/>
    </location>
</feature>
<feature type="transmembrane region" description="Helical" evidence="6">
    <location>
        <begin position="742"/>
        <end position="768"/>
    </location>
</feature>
<evidence type="ECO:0000313" key="8">
    <source>
        <dbReference type="EMBL" id="KLV02516.1"/>
    </source>
</evidence>
<keyword evidence="2" id="KW-1003">Cell membrane</keyword>
<feature type="transmembrane region" description="Helical" evidence="6">
    <location>
        <begin position="228"/>
        <end position="244"/>
    </location>
</feature>
<dbReference type="InterPro" id="IPR000731">
    <property type="entry name" value="SSD"/>
</dbReference>
<dbReference type="PROSITE" id="PS50156">
    <property type="entry name" value="SSD"/>
    <property type="match status" value="2"/>
</dbReference>